<feature type="chain" id="PRO_5016929164" evidence="1">
    <location>
        <begin position="25"/>
        <end position="95"/>
    </location>
</feature>
<name>A0A380WCZ8_AMIAI</name>
<dbReference type="EMBL" id="UFSM01000001">
    <property type="protein sequence ID" value="SUU86867.1"/>
    <property type="molecule type" value="Genomic_DNA"/>
</dbReference>
<evidence type="ECO:0000256" key="1">
    <source>
        <dbReference type="SAM" id="SignalP"/>
    </source>
</evidence>
<organism evidence="2 3">
    <name type="scientific">Aminobacter aminovorans</name>
    <name type="common">Chelatobacter heintzii</name>
    <dbReference type="NCBI Taxonomy" id="83263"/>
    <lineage>
        <taxon>Bacteria</taxon>
        <taxon>Pseudomonadati</taxon>
        <taxon>Pseudomonadota</taxon>
        <taxon>Alphaproteobacteria</taxon>
        <taxon>Hyphomicrobiales</taxon>
        <taxon>Phyllobacteriaceae</taxon>
        <taxon>Aminobacter</taxon>
    </lineage>
</organism>
<dbReference type="AlphaFoldDB" id="A0A380WCZ8"/>
<evidence type="ECO:0000313" key="3">
    <source>
        <dbReference type="Proteomes" id="UP000254701"/>
    </source>
</evidence>
<feature type="signal peptide" evidence="1">
    <location>
        <begin position="1"/>
        <end position="24"/>
    </location>
</feature>
<dbReference type="Proteomes" id="UP000254701">
    <property type="component" value="Unassembled WGS sequence"/>
</dbReference>
<dbReference type="OrthoDB" id="9808309at2"/>
<keyword evidence="1" id="KW-0732">Signal</keyword>
<proteinExistence type="predicted"/>
<accession>A0A380WCZ8</accession>
<sequence>MNRQTLALALAGSLATALTSSVFAAPLPAEKMVGMEKCYGISLKGQNDCAAGAGTTCAGTSTMDYQGNAWKAVPAGTCTTMDVGGHRGMLEPAKM</sequence>
<dbReference type="InterPro" id="IPR018740">
    <property type="entry name" value="DUF2282_membr"/>
</dbReference>
<evidence type="ECO:0000313" key="2">
    <source>
        <dbReference type="EMBL" id="SUU86867.1"/>
    </source>
</evidence>
<gene>
    <name evidence="2" type="ORF">NCTC10684_00055</name>
</gene>
<dbReference type="Pfam" id="PF10048">
    <property type="entry name" value="DUF2282"/>
    <property type="match status" value="1"/>
</dbReference>
<protein>
    <submittedName>
        <fullName evidence="2">Predicted integral membrane protein</fullName>
    </submittedName>
</protein>
<reference evidence="2 3" key="1">
    <citation type="submission" date="2018-06" db="EMBL/GenBank/DDBJ databases">
        <authorList>
            <consortium name="Pathogen Informatics"/>
            <person name="Doyle S."/>
        </authorList>
    </citation>
    <scope>NUCLEOTIDE SEQUENCE [LARGE SCALE GENOMIC DNA]</scope>
    <source>
        <strain evidence="2 3">NCTC10684</strain>
    </source>
</reference>
<dbReference type="RefSeq" id="WP_115733497.1">
    <property type="nucleotide sequence ID" value="NZ_BAAAVY010000011.1"/>
</dbReference>